<feature type="transmembrane region" description="Helical" evidence="1">
    <location>
        <begin position="120"/>
        <end position="144"/>
    </location>
</feature>
<feature type="transmembrane region" description="Helical" evidence="1">
    <location>
        <begin position="6"/>
        <end position="24"/>
    </location>
</feature>
<evidence type="ECO:0000256" key="1">
    <source>
        <dbReference type="SAM" id="Phobius"/>
    </source>
</evidence>
<comment type="caution">
    <text evidence="2">The sequence shown here is derived from an EMBL/GenBank/DDBJ whole genome shotgun (WGS) entry which is preliminary data.</text>
</comment>
<reference evidence="2 3" key="1">
    <citation type="submission" date="2024-06" db="EMBL/GenBank/DDBJ databases">
        <title>The Natural Products Discovery Center: Release of the First 8490 Sequenced Strains for Exploring Actinobacteria Biosynthetic Diversity.</title>
        <authorList>
            <person name="Kalkreuter E."/>
            <person name="Kautsar S.A."/>
            <person name="Yang D."/>
            <person name="Bader C.D."/>
            <person name="Teijaro C.N."/>
            <person name="Fluegel L."/>
            <person name="Davis C.M."/>
            <person name="Simpson J.R."/>
            <person name="Lauterbach L."/>
            <person name="Steele A.D."/>
            <person name="Gui C."/>
            <person name="Meng S."/>
            <person name="Li G."/>
            <person name="Viehrig K."/>
            <person name="Ye F."/>
            <person name="Su P."/>
            <person name="Kiefer A.F."/>
            <person name="Nichols A."/>
            <person name="Cepeda A.J."/>
            <person name="Yan W."/>
            <person name="Fan B."/>
            <person name="Jiang Y."/>
            <person name="Adhikari A."/>
            <person name="Zheng C.-J."/>
            <person name="Schuster L."/>
            <person name="Cowan T.M."/>
            <person name="Smanski M.J."/>
            <person name="Chevrette M.G."/>
            <person name="De Carvalho L.P.S."/>
            <person name="Shen B."/>
        </authorList>
    </citation>
    <scope>NUCLEOTIDE SEQUENCE [LARGE SCALE GENOMIC DNA]</scope>
    <source>
        <strain evidence="2 3">NPDC046838</strain>
    </source>
</reference>
<gene>
    <name evidence="2" type="ORF">ABZ921_23485</name>
</gene>
<proteinExistence type="predicted"/>
<name>A0ABV3BRF7_9ACTN</name>
<protein>
    <submittedName>
        <fullName evidence="2">DUF3592 domain-containing protein</fullName>
    </submittedName>
</protein>
<keyword evidence="1" id="KW-0472">Membrane</keyword>
<keyword evidence="3" id="KW-1185">Reference proteome</keyword>
<keyword evidence="1" id="KW-1133">Transmembrane helix</keyword>
<keyword evidence="1" id="KW-0812">Transmembrane</keyword>
<dbReference type="Proteomes" id="UP001551176">
    <property type="component" value="Unassembled WGS sequence"/>
</dbReference>
<sequence>MEFVFYAVPGIIALGAILMAAQVVKRSARVSRAWNSGLTAEGRCLRAYETTHGHSDTISTTLHHVYEFTPRAGRPVRFEEENGPATTVEGDIVTVHYEAARPEAATAHAPRPYAMAAGTVGLLCFFGVIVAFCVFFMATAHSLFADDIFNGMP</sequence>
<evidence type="ECO:0000313" key="3">
    <source>
        <dbReference type="Proteomes" id="UP001551176"/>
    </source>
</evidence>
<organism evidence="2 3">
    <name type="scientific">Streptomyces atriruber</name>
    <dbReference type="NCBI Taxonomy" id="545121"/>
    <lineage>
        <taxon>Bacteria</taxon>
        <taxon>Bacillati</taxon>
        <taxon>Actinomycetota</taxon>
        <taxon>Actinomycetes</taxon>
        <taxon>Kitasatosporales</taxon>
        <taxon>Streptomycetaceae</taxon>
        <taxon>Streptomyces</taxon>
    </lineage>
</organism>
<dbReference type="RefSeq" id="WP_359352386.1">
    <property type="nucleotide sequence ID" value="NZ_JBEYXV010000012.1"/>
</dbReference>
<accession>A0ABV3BRF7</accession>
<evidence type="ECO:0000313" key="2">
    <source>
        <dbReference type="EMBL" id="MEU6823608.1"/>
    </source>
</evidence>
<dbReference type="EMBL" id="JBEYXV010000012">
    <property type="protein sequence ID" value="MEU6823608.1"/>
    <property type="molecule type" value="Genomic_DNA"/>
</dbReference>